<dbReference type="InterPro" id="IPR016288">
    <property type="entry name" value="Beta_cellobiohydrolase"/>
</dbReference>
<feature type="active site" description="Proton donor" evidence="1">
    <location>
        <position position="122"/>
    </location>
</feature>
<gene>
    <name evidence="4" type="ORF">RDB_LOCUS112278</name>
</gene>
<evidence type="ECO:0000256" key="3">
    <source>
        <dbReference type="RuleBase" id="RU361186"/>
    </source>
</evidence>
<dbReference type="GO" id="GO:0030245">
    <property type="term" value="P:cellulose catabolic process"/>
    <property type="evidence" value="ECO:0007669"/>
    <property type="project" value="UniProtKB-KW"/>
</dbReference>
<evidence type="ECO:0000313" key="4">
    <source>
        <dbReference type="EMBL" id="CAE6500780.1"/>
    </source>
</evidence>
<evidence type="ECO:0000313" key="5">
    <source>
        <dbReference type="Proteomes" id="UP000663853"/>
    </source>
</evidence>
<dbReference type="PANTHER" id="PTHR34876:SF4">
    <property type="entry name" value="1,4-BETA-D-GLUCAN CELLOBIOHYDROLASE C-RELATED"/>
    <property type="match status" value="1"/>
</dbReference>
<feature type="binding site" evidence="2">
    <location>
        <position position="40"/>
    </location>
    <ligand>
        <name>substrate</name>
    </ligand>
</feature>
<accession>A0A8H3CVA8</accession>
<keyword evidence="3" id="KW-0326">Glycosidase</keyword>
<dbReference type="PRINTS" id="PR00733">
    <property type="entry name" value="GLHYDRLASE6"/>
</dbReference>
<name>A0A8H3CVA8_9AGAM</name>
<dbReference type="Proteomes" id="UP000663853">
    <property type="component" value="Unassembled WGS sequence"/>
</dbReference>
<dbReference type="Gene3D" id="3.20.20.40">
    <property type="entry name" value="1, 4-beta cellobiohydrolase"/>
    <property type="match status" value="1"/>
</dbReference>
<dbReference type="PIRSF" id="PIRSF001100">
    <property type="entry name" value="Beta_cellobiohydrolase"/>
    <property type="match status" value="1"/>
</dbReference>
<protein>
    <recommendedName>
        <fullName evidence="3">Glucanase</fullName>
        <ecNumber evidence="3">3.2.1.-</ecNumber>
    </recommendedName>
</protein>
<dbReference type="GO" id="GO:0004553">
    <property type="term" value="F:hydrolase activity, hydrolyzing O-glycosyl compounds"/>
    <property type="evidence" value="ECO:0007669"/>
    <property type="project" value="InterPro"/>
</dbReference>
<comment type="caution">
    <text evidence="4">The sequence shown here is derived from an EMBL/GenBank/DDBJ whole genome shotgun (WGS) entry which is preliminary data.</text>
</comment>
<organism evidence="4 5">
    <name type="scientific">Rhizoctonia solani</name>
    <dbReference type="NCBI Taxonomy" id="456999"/>
    <lineage>
        <taxon>Eukaryota</taxon>
        <taxon>Fungi</taxon>
        <taxon>Dikarya</taxon>
        <taxon>Basidiomycota</taxon>
        <taxon>Agaricomycotina</taxon>
        <taxon>Agaricomycetes</taxon>
        <taxon>Cantharellales</taxon>
        <taxon>Ceratobasidiaceae</taxon>
        <taxon>Rhizoctonia</taxon>
    </lineage>
</organism>
<dbReference type="PANTHER" id="PTHR34876">
    <property type="match status" value="1"/>
</dbReference>
<keyword evidence="3" id="KW-0624">Polysaccharide degradation</keyword>
<proteinExistence type="inferred from homology"/>
<reference evidence="4" key="1">
    <citation type="submission" date="2021-01" db="EMBL/GenBank/DDBJ databases">
        <authorList>
            <person name="Kaushik A."/>
        </authorList>
    </citation>
    <scope>NUCLEOTIDE SEQUENCE</scope>
    <source>
        <strain evidence="4">AG6-10EEA</strain>
    </source>
</reference>
<dbReference type="InterPro" id="IPR036434">
    <property type="entry name" value="Beta_cellobiohydrolase_sf"/>
</dbReference>
<keyword evidence="3" id="KW-0378">Hydrolase</keyword>
<dbReference type="Pfam" id="PF01341">
    <property type="entry name" value="Glyco_hydro_6"/>
    <property type="match status" value="1"/>
</dbReference>
<evidence type="ECO:0000256" key="2">
    <source>
        <dbReference type="PIRSR" id="PIRSR001100-2"/>
    </source>
</evidence>
<feature type="binding site" evidence="2">
    <location>
        <position position="154"/>
    </location>
    <ligand>
        <name>substrate</name>
    </ligand>
</feature>
<dbReference type="AlphaFoldDB" id="A0A8H3CVA8"/>
<keyword evidence="3" id="KW-0136">Cellulose degradation</keyword>
<comment type="similarity">
    <text evidence="3">Belongs to the glycosyl hydrolase family 6.</text>
</comment>
<dbReference type="EC" id="3.2.1.-" evidence="3"/>
<evidence type="ECO:0000256" key="1">
    <source>
        <dbReference type="PIRSR" id="PIRSR001100-1"/>
    </source>
</evidence>
<keyword evidence="3" id="KW-0119">Carbohydrate metabolism</keyword>
<sequence length="221" mass="23995">YESPHDRASIEAEIIRLNTAGNAELAARAGLVAQFPTFTWISDITTVNTSSGTSKLRLQTRNRQGRNRLVVCNLPDRSYSAKVSDRELHFSDAARYEAYVKAVASQLQRYPDVSVAIALEPDSIGNPPAHECLLGLAVALLQLPNVSLYLDSAHAGRLGWPGNVAPTGAILGEILNSAKTHGANVTVRGLMTNVSDYDGFGNKEQQGRDEVKYINDLLYPC</sequence>
<dbReference type="EMBL" id="CAJMXA010003528">
    <property type="protein sequence ID" value="CAE6500780.1"/>
    <property type="molecule type" value="Genomic_DNA"/>
</dbReference>
<feature type="non-terminal residue" evidence="4">
    <location>
        <position position="1"/>
    </location>
</feature>
<dbReference type="SUPFAM" id="SSF51989">
    <property type="entry name" value="Glycosyl hydrolases family 6, cellulases"/>
    <property type="match status" value="1"/>
</dbReference>